<protein>
    <submittedName>
        <fullName evidence="2">Uncharacterized protein</fullName>
    </submittedName>
</protein>
<keyword evidence="3" id="KW-1185">Reference proteome</keyword>
<gene>
    <name evidence="2" type="ORF">M421DRAFT_279308</name>
</gene>
<dbReference type="EMBL" id="ML978993">
    <property type="protein sequence ID" value="KAF1924463.1"/>
    <property type="molecule type" value="Genomic_DNA"/>
</dbReference>
<evidence type="ECO:0000313" key="3">
    <source>
        <dbReference type="Proteomes" id="UP000800082"/>
    </source>
</evidence>
<sequence>MTLYTKDALIALQQAQNDTNVAREAIKSAKRNAEELDLKLQKLRQEHDDCETELMAARACAYLEHRTYTC</sequence>
<evidence type="ECO:0000313" key="2">
    <source>
        <dbReference type="EMBL" id="KAF1924463.1"/>
    </source>
</evidence>
<dbReference type="AlphaFoldDB" id="A0A6A5RA97"/>
<name>A0A6A5RA97_9PLEO</name>
<dbReference type="GeneID" id="54346543"/>
<organism evidence="2 3">
    <name type="scientific">Didymella exigua CBS 183.55</name>
    <dbReference type="NCBI Taxonomy" id="1150837"/>
    <lineage>
        <taxon>Eukaryota</taxon>
        <taxon>Fungi</taxon>
        <taxon>Dikarya</taxon>
        <taxon>Ascomycota</taxon>
        <taxon>Pezizomycotina</taxon>
        <taxon>Dothideomycetes</taxon>
        <taxon>Pleosporomycetidae</taxon>
        <taxon>Pleosporales</taxon>
        <taxon>Pleosporineae</taxon>
        <taxon>Didymellaceae</taxon>
        <taxon>Didymella</taxon>
    </lineage>
</organism>
<reference evidence="2" key="1">
    <citation type="journal article" date="2020" name="Stud. Mycol.">
        <title>101 Dothideomycetes genomes: a test case for predicting lifestyles and emergence of pathogens.</title>
        <authorList>
            <person name="Haridas S."/>
            <person name="Albert R."/>
            <person name="Binder M."/>
            <person name="Bloem J."/>
            <person name="Labutti K."/>
            <person name="Salamov A."/>
            <person name="Andreopoulos B."/>
            <person name="Baker S."/>
            <person name="Barry K."/>
            <person name="Bills G."/>
            <person name="Bluhm B."/>
            <person name="Cannon C."/>
            <person name="Castanera R."/>
            <person name="Culley D."/>
            <person name="Daum C."/>
            <person name="Ezra D."/>
            <person name="Gonzalez J."/>
            <person name="Henrissat B."/>
            <person name="Kuo A."/>
            <person name="Liang C."/>
            <person name="Lipzen A."/>
            <person name="Lutzoni F."/>
            <person name="Magnuson J."/>
            <person name="Mondo S."/>
            <person name="Nolan M."/>
            <person name="Ohm R."/>
            <person name="Pangilinan J."/>
            <person name="Park H.-J."/>
            <person name="Ramirez L."/>
            <person name="Alfaro M."/>
            <person name="Sun H."/>
            <person name="Tritt A."/>
            <person name="Yoshinaga Y."/>
            <person name="Zwiers L.-H."/>
            <person name="Turgeon B."/>
            <person name="Goodwin S."/>
            <person name="Spatafora J."/>
            <person name="Crous P."/>
            <person name="Grigoriev I."/>
        </authorList>
    </citation>
    <scope>NUCLEOTIDE SEQUENCE</scope>
    <source>
        <strain evidence="2">CBS 183.55</strain>
    </source>
</reference>
<accession>A0A6A5RA97</accession>
<evidence type="ECO:0000256" key="1">
    <source>
        <dbReference type="SAM" id="Coils"/>
    </source>
</evidence>
<proteinExistence type="predicted"/>
<keyword evidence="1" id="KW-0175">Coiled coil</keyword>
<dbReference type="RefSeq" id="XP_033444716.1">
    <property type="nucleotide sequence ID" value="XM_033588896.1"/>
</dbReference>
<feature type="coiled-coil region" evidence="1">
    <location>
        <begin position="12"/>
        <end position="60"/>
    </location>
</feature>
<dbReference type="Proteomes" id="UP000800082">
    <property type="component" value="Unassembled WGS sequence"/>
</dbReference>